<comment type="caution">
    <text evidence="8">The sequence shown here is derived from an EMBL/GenBank/DDBJ whole genome shotgun (WGS) entry which is preliminary data.</text>
</comment>
<dbReference type="PANTHER" id="PTHR11638">
    <property type="entry name" value="ATP-DEPENDENT CLP PROTEASE"/>
    <property type="match status" value="1"/>
</dbReference>
<protein>
    <recommendedName>
        <fullName evidence="10">Sigma-54 factor interaction domain-containing protein</fullName>
    </recommendedName>
</protein>
<keyword evidence="1" id="KW-0677">Repeat</keyword>
<dbReference type="CDD" id="cd19499">
    <property type="entry name" value="RecA-like_ClpB_Hsp104-like"/>
    <property type="match status" value="1"/>
</dbReference>
<feature type="transmembrane region" description="Helical" evidence="5">
    <location>
        <begin position="74"/>
        <end position="99"/>
    </location>
</feature>
<accession>A0A1G2NGE0</accession>
<evidence type="ECO:0000256" key="1">
    <source>
        <dbReference type="ARBA" id="ARBA00022737"/>
    </source>
</evidence>
<feature type="transmembrane region" description="Helical" evidence="5">
    <location>
        <begin position="31"/>
        <end position="54"/>
    </location>
</feature>
<dbReference type="SMART" id="SM01086">
    <property type="entry name" value="ClpB_D2-small"/>
    <property type="match status" value="1"/>
</dbReference>
<dbReference type="Gene3D" id="1.10.8.60">
    <property type="match status" value="2"/>
</dbReference>
<keyword evidence="2" id="KW-0547">Nucleotide-binding</keyword>
<dbReference type="SUPFAM" id="SSF52540">
    <property type="entry name" value="P-loop containing nucleoside triphosphate hydrolases"/>
    <property type="match status" value="2"/>
</dbReference>
<evidence type="ECO:0008006" key="10">
    <source>
        <dbReference type="Google" id="ProtNLM"/>
    </source>
</evidence>
<dbReference type="AlphaFoldDB" id="A0A1G2NGE0"/>
<dbReference type="InterPro" id="IPR001270">
    <property type="entry name" value="ClpA/B"/>
</dbReference>
<dbReference type="EMBL" id="MHSA01000012">
    <property type="protein sequence ID" value="OHA34412.1"/>
    <property type="molecule type" value="Genomic_DNA"/>
</dbReference>
<gene>
    <name evidence="8" type="ORF">A2938_00995</name>
</gene>
<dbReference type="GO" id="GO:0016887">
    <property type="term" value="F:ATP hydrolysis activity"/>
    <property type="evidence" value="ECO:0007669"/>
    <property type="project" value="InterPro"/>
</dbReference>
<dbReference type="InterPro" id="IPR041546">
    <property type="entry name" value="ClpA/ClpB_AAA_lid"/>
</dbReference>
<keyword evidence="5" id="KW-1133">Transmembrane helix</keyword>
<dbReference type="Proteomes" id="UP000177797">
    <property type="component" value="Unassembled WGS sequence"/>
</dbReference>
<evidence type="ECO:0000256" key="2">
    <source>
        <dbReference type="ARBA" id="ARBA00022741"/>
    </source>
</evidence>
<keyword evidence="5" id="KW-0472">Membrane</keyword>
<proteinExistence type="predicted"/>
<evidence type="ECO:0000256" key="5">
    <source>
        <dbReference type="SAM" id="Phobius"/>
    </source>
</evidence>
<dbReference type="InterPro" id="IPR027417">
    <property type="entry name" value="P-loop_NTPase"/>
</dbReference>
<dbReference type="GO" id="GO:0005524">
    <property type="term" value="F:ATP binding"/>
    <property type="evidence" value="ECO:0007669"/>
    <property type="project" value="UniProtKB-KW"/>
</dbReference>
<dbReference type="GO" id="GO:0005737">
    <property type="term" value="C:cytoplasm"/>
    <property type="evidence" value="ECO:0007669"/>
    <property type="project" value="TreeGrafter"/>
</dbReference>
<evidence type="ECO:0000256" key="4">
    <source>
        <dbReference type="ARBA" id="ARBA00023186"/>
    </source>
</evidence>
<feature type="domain" description="AAA+ ATPase" evidence="6">
    <location>
        <begin position="298"/>
        <end position="441"/>
    </location>
</feature>
<evidence type="ECO:0000259" key="7">
    <source>
        <dbReference type="SMART" id="SM01086"/>
    </source>
</evidence>
<evidence type="ECO:0000259" key="6">
    <source>
        <dbReference type="SMART" id="SM00382"/>
    </source>
</evidence>
<dbReference type="Gene3D" id="3.40.50.300">
    <property type="entry name" value="P-loop containing nucleotide triphosphate hydrolases"/>
    <property type="match status" value="2"/>
</dbReference>
<feature type="domain" description="AAA+ ATPase" evidence="6">
    <location>
        <begin position="573"/>
        <end position="734"/>
    </location>
</feature>
<sequence length="827" mass="90971">MTFTDIKQSTKVYRLGVAIERFFPLPSRLRLARALGFFVIVSLAGALLFSIFTASPDFAARLSVSEGLLTFLRYAPGVFYIALACWLALFAANACYYSFACHSRPPLLRELFWKPVPPVSFDAAVLIAELYGNDIFRRFADVFLGKQIFARLGISRAAVRAFLEKPRITVSADTLSFSPTNGRALLLGDVVFALFSLDTDGALFLAEQGASVPTAIGTAAWVERGLANMRRSRRFWGRENLGRIHGIGKDWAYGSAWRLSRYGKDISLVPVFSRVGSAEAALAADSAEQVESVLSREREANALLVGDVGSPREAAVAFLAARIKEGSVLPQLEHKRMIVFDTEAFIADTKNKTAFEGELIRLFKEVESAGNLIIIIPNFPEFLESAAGIGSDAVRLMDDFLASPRIQLIALAETGAFHRTIEPNAELMKRFERILVPPADERAVLPYLEDEALRMESGGRIFFTYPAIEAAVKSSARYFMGDSLLDKATDVLYEAASNVRKENRRAVLSSDILAVIEKRTGVPAGALTESERTSLLELESKLRTRVVGQDEALAAVAGALRRARAGIANPNRPFGSFLFLGPTGVGKTETAKALASSFFGTEDATHRLDLSEYRTADAMERLIGSFAVGKQGVLSSLLREKPYGVLLLDEFEKTTVEIRHLFLQVLDEGFFTDSSGKQVNCRNLLIIATSNAGSDLIWNAVRHGSDLQDEKRRIIDALIERGAFTPELLNRFDGVVLFQPLVGKNLRTVAKLMLQKLVKRLSERGILFVPTERLTDFVSDAGADPQFGARAMQRAVQDKVERAIADKILKGDIRPGSRVELSPEELH</sequence>
<keyword evidence="3" id="KW-0067">ATP-binding</keyword>
<dbReference type="InterPro" id="IPR003593">
    <property type="entry name" value="AAA+_ATPase"/>
</dbReference>
<evidence type="ECO:0000313" key="8">
    <source>
        <dbReference type="EMBL" id="OHA34412.1"/>
    </source>
</evidence>
<dbReference type="PRINTS" id="PR00300">
    <property type="entry name" value="CLPPROTEASEA"/>
</dbReference>
<dbReference type="SMART" id="SM00382">
    <property type="entry name" value="AAA"/>
    <property type="match status" value="2"/>
</dbReference>
<evidence type="ECO:0000313" key="9">
    <source>
        <dbReference type="Proteomes" id="UP000177797"/>
    </source>
</evidence>
<name>A0A1G2NGE0_9BACT</name>
<organism evidence="8 9">
    <name type="scientific">Candidatus Taylorbacteria bacterium RIFCSPLOWO2_01_FULL_48_100</name>
    <dbReference type="NCBI Taxonomy" id="1802322"/>
    <lineage>
        <taxon>Bacteria</taxon>
        <taxon>Candidatus Tayloriibacteriota</taxon>
    </lineage>
</organism>
<dbReference type="InterPro" id="IPR003959">
    <property type="entry name" value="ATPase_AAA_core"/>
</dbReference>
<dbReference type="PANTHER" id="PTHR11638:SF18">
    <property type="entry name" value="HEAT SHOCK PROTEIN 104"/>
    <property type="match status" value="1"/>
</dbReference>
<dbReference type="InterPro" id="IPR019489">
    <property type="entry name" value="Clp_ATPase_C"/>
</dbReference>
<keyword evidence="5" id="KW-0812">Transmembrane</keyword>
<dbReference type="Pfam" id="PF10431">
    <property type="entry name" value="ClpB_D2-small"/>
    <property type="match status" value="1"/>
</dbReference>
<reference evidence="8 9" key="1">
    <citation type="journal article" date="2016" name="Nat. Commun.">
        <title>Thousands of microbial genomes shed light on interconnected biogeochemical processes in an aquifer system.</title>
        <authorList>
            <person name="Anantharaman K."/>
            <person name="Brown C.T."/>
            <person name="Hug L.A."/>
            <person name="Sharon I."/>
            <person name="Castelle C.J."/>
            <person name="Probst A.J."/>
            <person name="Thomas B.C."/>
            <person name="Singh A."/>
            <person name="Wilkins M.J."/>
            <person name="Karaoz U."/>
            <person name="Brodie E.L."/>
            <person name="Williams K.H."/>
            <person name="Hubbard S.S."/>
            <person name="Banfield J.F."/>
        </authorList>
    </citation>
    <scope>NUCLEOTIDE SEQUENCE [LARGE SCALE GENOMIC DNA]</scope>
</reference>
<evidence type="ECO:0000256" key="3">
    <source>
        <dbReference type="ARBA" id="ARBA00022840"/>
    </source>
</evidence>
<dbReference type="GO" id="GO:0034605">
    <property type="term" value="P:cellular response to heat"/>
    <property type="evidence" value="ECO:0007669"/>
    <property type="project" value="TreeGrafter"/>
</dbReference>
<keyword evidence="4" id="KW-0143">Chaperone</keyword>
<dbReference type="Pfam" id="PF17871">
    <property type="entry name" value="AAA_lid_9"/>
    <property type="match status" value="1"/>
</dbReference>
<feature type="domain" description="Clp ATPase C-terminal" evidence="7">
    <location>
        <begin position="741"/>
        <end position="826"/>
    </location>
</feature>
<dbReference type="Pfam" id="PF07724">
    <property type="entry name" value="AAA_2"/>
    <property type="match status" value="1"/>
</dbReference>
<dbReference type="InterPro" id="IPR050130">
    <property type="entry name" value="ClpA_ClpB"/>
</dbReference>